<dbReference type="SUPFAM" id="SSF52833">
    <property type="entry name" value="Thioredoxin-like"/>
    <property type="match status" value="1"/>
</dbReference>
<accession>A0ABN3DHG3</accession>
<evidence type="ECO:0000256" key="6">
    <source>
        <dbReference type="SAM" id="MobiDB-lite"/>
    </source>
</evidence>
<feature type="region of interest" description="Disordered" evidence="6">
    <location>
        <begin position="26"/>
        <end position="45"/>
    </location>
</feature>
<dbReference type="PROSITE" id="PS51257">
    <property type="entry name" value="PROKAR_LIPOPROTEIN"/>
    <property type="match status" value="1"/>
</dbReference>
<dbReference type="InterPro" id="IPR036249">
    <property type="entry name" value="Thioredoxin-like_sf"/>
</dbReference>
<comment type="caution">
    <text evidence="9">The sequence shown here is derived from an EMBL/GenBank/DDBJ whole genome shotgun (WGS) entry which is preliminary data.</text>
</comment>
<feature type="chain" id="PRO_5047316789" evidence="7">
    <location>
        <begin position="23"/>
        <end position="199"/>
    </location>
</feature>
<keyword evidence="5" id="KW-0676">Redox-active center</keyword>
<dbReference type="EMBL" id="BAAATR010000003">
    <property type="protein sequence ID" value="GAA2231251.1"/>
    <property type="molecule type" value="Genomic_DNA"/>
</dbReference>
<dbReference type="Gene3D" id="3.40.30.10">
    <property type="entry name" value="Glutaredoxin"/>
    <property type="match status" value="1"/>
</dbReference>
<evidence type="ECO:0000256" key="7">
    <source>
        <dbReference type="SAM" id="SignalP"/>
    </source>
</evidence>
<dbReference type="PANTHER" id="PTHR42852:SF6">
    <property type="entry name" value="THIOL:DISULFIDE INTERCHANGE PROTEIN DSBE"/>
    <property type="match status" value="1"/>
</dbReference>
<name>A0ABN3DHG3_9ACTN</name>
<evidence type="ECO:0000256" key="5">
    <source>
        <dbReference type="ARBA" id="ARBA00023284"/>
    </source>
</evidence>
<feature type="domain" description="Thioredoxin" evidence="8">
    <location>
        <begin position="51"/>
        <end position="195"/>
    </location>
</feature>
<dbReference type="PANTHER" id="PTHR42852">
    <property type="entry name" value="THIOL:DISULFIDE INTERCHANGE PROTEIN DSBE"/>
    <property type="match status" value="1"/>
</dbReference>
<dbReference type="Proteomes" id="UP001500305">
    <property type="component" value="Unassembled WGS sequence"/>
</dbReference>
<dbReference type="InterPro" id="IPR017937">
    <property type="entry name" value="Thioredoxin_CS"/>
</dbReference>
<evidence type="ECO:0000313" key="9">
    <source>
        <dbReference type="EMBL" id="GAA2231251.1"/>
    </source>
</evidence>
<evidence type="ECO:0000256" key="1">
    <source>
        <dbReference type="ARBA" id="ARBA00004196"/>
    </source>
</evidence>
<reference evidence="9 10" key="1">
    <citation type="journal article" date="2019" name="Int. J. Syst. Evol. Microbiol.">
        <title>The Global Catalogue of Microorganisms (GCM) 10K type strain sequencing project: providing services to taxonomists for standard genome sequencing and annotation.</title>
        <authorList>
            <consortium name="The Broad Institute Genomics Platform"/>
            <consortium name="The Broad Institute Genome Sequencing Center for Infectious Disease"/>
            <person name="Wu L."/>
            <person name="Ma J."/>
        </authorList>
    </citation>
    <scope>NUCLEOTIDE SEQUENCE [LARGE SCALE GENOMIC DNA]</scope>
    <source>
        <strain evidence="9 10">JCM 7356</strain>
    </source>
</reference>
<dbReference type="PROSITE" id="PS51352">
    <property type="entry name" value="THIOREDOXIN_2"/>
    <property type="match status" value="1"/>
</dbReference>
<keyword evidence="2" id="KW-0201">Cytochrome c-type biogenesis</keyword>
<feature type="compositionally biased region" description="Gly residues" evidence="6">
    <location>
        <begin position="35"/>
        <end position="45"/>
    </location>
</feature>
<keyword evidence="4" id="KW-1015">Disulfide bond</keyword>
<dbReference type="PROSITE" id="PS00194">
    <property type="entry name" value="THIOREDOXIN_1"/>
    <property type="match status" value="1"/>
</dbReference>
<comment type="subcellular location">
    <subcellularLocation>
        <location evidence="1">Cell envelope</location>
    </subcellularLocation>
</comment>
<evidence type="ECO:0000259" key="8">
    <source>
        <dbReference type="PROSITE" id="PS51352"/>
    </source>
</evidence>
<evidence type="ECO:0000313" key="10">
    <source>
        <dbReference type="Proteomes" id="UP001500305"/>
    </source>
</evidence>
<protein>
    <submittedName>
        <fullName evidence="9">TlpA disulfide reductase family protein</fullName>
    </submittedName>
</protein>
<dbReference type="CDD" id="cd02966">
    <property type="entry name" value="TlpA_like_family"/>
    <property type="match status" value="1"/>
</dbReference>
<gene>
    <name evidence="9" type="ORF">GCM10010430_09350</name>
</gene>
<keyword evidence="10" id="KW-1185">Reference proteome</keyword>
<dbReference type="InterPro" id="IPR013766">
    <property type="entry name" value="Thioredoxin_domain"/>
</dbReference>
<proteinExistence type="predicted"/>
<dbReference type="Pfam" id="PF08534">
    <property type="entry name" value="Redoxin"/>
    <property type="match status" value="1"/>
</dbReference>
<keyword evidence="7" id="KW-0732">Signal</keyword>
<dbReference type="RefSeq" id="WP_344634900.1">
    <property type="nucleotide sequence ID" value="NZ_BAAATR010000003.1"/>
</dbReference>
<evidence type="ECO:0000256" key="4">
    <source>
        <dbReference type="ARBA" id="ARBA00023157"/>
    </source>
</evidence>
<dbReference type="InterPro" id="IPR050553">
    <property type="entry name" value="Thioredoxin_ResA/DsbE_sf"/>
</dbReference>
<organism evidence="9 10">
    <name type="scientific">Kitasatospora cystarginea</name>
    <dbReference type="NCBI Taxonomy" id="58350"/>
    <lineage>
        <taxon>Bacteria</taxon>
        <taxon>Bacillati</taxon>
        <taxon>Actinomycetota</taxon>
        <taxon>Actinomycetes</taxon>
        <taxon>Kitasatosporales</taxon>
        <taxon>Streptomycetaceae</taxon>
        <taxon>Kitasatospora</taxon>
    </lineage>
</organism>
<evidence type="ECO:0000256" key="3">
    <source>
        <dbReference type="ARBA" id="ARBA00022968"/>
    </source>
</evidence>
<keyword evidence="3" id="KW-0735">Signal-anchor</keyword>
<keyword evidence="3" id="KW-0812">Transmembrane</keyword>
<sequence>MSGTPRRRIRLAATLGAVAALALTGCSSGSSSSGGQTGFVSGKGGLETAPAADRGAAPEISGKTLDGGNASLADFKGKVVVLNIWGSWCGPCRAEAAGLQAVSQKYKDKGVQFLGINTRDTDPSLAVRFEQNFGVTYPSIYDPEGTQILKFPKGSLNPQSIPTTIIVDREGRLAARSLHAISSDDLESLLQPVVDEKSQ</sequence>
<feature type="signal peptide" evidence="7">
    <location>
        <begin position="1"/>
        <end position="22"/>
    </location>
</feature>
<dbReference type="InterPro" id="IPR013740">
    <property type="entry name" value="Redoxin"/>
</dbReference>
<evidence type="ECO:0000256" key="2">
    <source>
        <dbReference type="ARBA" id="ARBA00022748"/>
    </source>
</evidence>